<reference evidence="3 4" key="1">
    <citation type="submission" date="2019-02" db="EMBL/GenBank/DDBJ databases">
        <title>Genome sequencing of the rare red list fungi Hericium alpestre (H. flagellum).</title>
        <authorList>
            <person name="Buettner E."/>
            <person name="Kellner H."/>
        </authorList>
    </citation>
    <scope>NUCLEOTIDE SEQUENCE [LARGE SCALE GENOMIC DNA]</scope>
    <source>
        <strain evidence="3 4">DSM 108284</strain>
    </source>
</reference>
<dbReference type="Pfam" id="PF24883">
    <property type="entry name" value="NPHP3_N"/>
    <property type="match status" value="1"/>
</dbReference>
<feature type="non-terminal residue" evidence="3">
    <location>
        <position position="1"/>
    </location>
</feature>
<dbReference type="Proteomes" id="UP000298061">
    <property type="component" value="Unassembled WGS sequence"/>
</dbReference>
<dbReference type="InterPro" id="IPR027417">
    <property type="entry name" value="P-loop_NTPase"/>
</dbReference>
<protein>
    <recommendedName>
        <fullName evidence="2">NACHT domain-containing protein</fullName>
    </recommendedName>
</protein>
<evidence type="ECO:0000313" key="3">
    <source>
        <dbReference type="EMBL" id="TFY74087.1"/>
    </source>
</evidence>
<keyword evidence="4" id="KW-1185">Reference proteome</keyword>
<accession>A0A4Y9ZJ70</accession>
<evidence type="ECO:0000256" key="1">
    <source>
        <dbReference type="ARBA" id="ARBA00022737"/>
    </source>
</evidence>
<gene>
    <name evidence="3" type="ORF">EWM64_g9925</name>
</gene>
<evidence type="ECO:0000259" key="2">
    <source>
        <dbReference type="PROSITE" id="PS50837"/>
    </source>
</evidence>
<dbReference type="OrthoDB" id="5967843at2759"/>
<name>A0A4Y9ZJ70_9AGAM</name>
<feature type="domain" description="NACHT" evidence="2">
    <location>
        <begin position="43"/>
        <end position="190"/>
    </location>
</feature>
<keyword evidence="1" id="KW-0677">Repeat</keyword>
<sequence length="541" mass="60859">NRIVCEENTRLETMATVYHWIKPGDSRLADLPTDLVQQPTERRVLWLDGPAGTGKSTIAQTTAEWCEAVGYLGASFFCARDSNECSNVQLVFPTIAYQLGLYSVDFKKRVADVLRADPDIQESSVSRQLQKLIAEPLRDVKSTGTFPACAVIIDALDECKDDQATSVILKALAHYVHNLDPLKFLITSRPVQHITGGFGMTELKDNTQHLAMNNISPEIMTRDITQYLQKQLTNVAHRFDIRDSWPSEDEMAALVHQADRLFIFAATAVRFIQDPQDSDPEAQLKILLCSQLPTSITSPYRSLDALYTEVLHIAFPTIKFNRALKARLKMVLGSIVLVRDRLLSSSLEALLGLEHATVRKTLRQLHSLVIVPENDNDPIRLIHPSFQDFLTDDLRCKDLNFVIHPKIQHSILAQRCLQTLQDLRRDICEIGDPSKLNAEVPNLDRRVAEHIPLHLHYACKHWAFHVTNAEISDDIYELLKVFVAEHLLNWLEALSLLGDIGVAIEGLPVVRKTLQVFLFLRLTFSSCYTTASGLQGSSTLA</sequence>
<dbReference type="STRING" id="135208.A0A4Y9ZJ70"/>
<dbReference type="InterPro" id="IPR056884">
    <property type="entry name" value="NPHP3-like_N"/>
</dbReference>
<proteinExistence type="predicted"/>
<comment type="caution">
    <text evidence="3">The sequence shown here is derived from an EMBL/GenBank/DDBJ whole genome shotgun (WGS) entry which is preliminary data.</text>
</comment>
<dbReference type="Gene3D" id="3.40.50.300">
    <property type="entry name" value="P-loop containing nucleotide triphosphate hydrolases"/>
    <property type="match status" value="1"/>
</dbReference>
<dbReference type="PROSITE" id="PS50837">
    <property type="entry name" value="NACHT"/>
    <property type="match status" value="1"/>
</dbReference>
<dbReference type="SUPFAM" id="SSF52540">
    <property type="entry name" value="P-loop containing nucleoside triphosphate hydrolases"/>
    <property type="match status" value="1"/>
</dbReference>
<evidence type="ECO:0000313" key="4">
    <source>
        <dbReference type="Proteomes" id="UP000298061"/>
    </source>
</evidence>
<dbReference type="AlphaFoldDB" id="A0A4Y9ZJ70"/>
<dbReference type="InterPro" id="IPR007111">
    <property type="entry name" value="NACHT_NTPase"/>
</dbReference>
<dbReference type="PANTHER" id="PTHR10039">
    <property type="entry name" value="AMELOGENIN"/>
    <property type="match status" value="1"/>
</dbReference>
<organism evidence="3 4">
    <name type="scientific">Hericium alpestre</name>
    <dbReference type="NCBI Taxonomy" id="135208"/>
    <lineage>
        <taxon>Eukaryota</taxon>
        <taxon>Fungi</taxon>
        <taxon>Dikarya</taxon>
        <taxon>Basidiomycota</taxon>
        <taxon>Agaricomycotina</taxon>
        <taxon>Agaricomycetes</taxon>
        <taxon>Russulales</taxon>
        <taxon>Hericiaceae</taxon>
        <taxon>Hericium</taxon>
    </lineage>
</organism>
<dbReference type="EMBL" id="SFCI01002310">
    <property type="protein sequence ID" value="TFY74087.1"/>
    <property type="molecule type" value="Genomic_DNA"/>
</dbReference>
<dbReference type="PANTHER" id="PTHR10039:SF17">
    <property type="entry name" value="FUNGAL STAND N-TERMINAL GOODBYE DOMAIN-CONTAINING PROTEIN-RELATED"/>
    <property type="match status" value="1"/>
</dbReference>